<protein>
    <submittedName>
        <fullName evidence="2">ADR259Wp</fullName>
    </submittedName>
</protein>
<dbReference type="InParanoid" id="Q759L7"/>
<accession>Q759L7</accession>
<dbReference type="EMBL" id="AE016817">
    <property type="protein sequence ID" value="AAS52179.1"/>
    <property type="molecule type" value="Genomic_DNA"/>
</dbReference>
<feature type="compositionally biased region" description="Basic and acidic residues" evidence="1">
    <location>
        <begin position="1"/>
        <end position="17"/>
    </location>
</feature>
<dbReference type="AlphaFoldDB" id="Q759L7"/>
<evidence type="ECO:0000313" key="3">
    <source>
        <dbReference type="Proteomes" id="UP000000591"/>
    </source>
</evidence>
<dbReference type="OMA" id="EDENCEV"/>
<keyword evidence="3" id="KW-1185">Reference proteome</keyword>
<dbReference type="RefSeq" id="NP_984355.1">
    <property type="nucleotide sequence ID" value="NM_209708.1"/>
</dbReference>
<evidence type="ECO:0000256" key="1">
    <source>
        <dbReference type="SAM" id="MobiDB-lite"/>
    </source>
</evidence>
<reference evidence="2 3" key="1">
    <citation type="journal article" date="2004" name="Science">
        <title>The Ashbya gossypii genome as a tool for mapping the ancient Saccharomyces cerevisiae genome.</title>
        <authorList>
            <person name="Dietrich F.S."/>
            <person name="Voegeli S."/>
            <person name="Brachat S."/>
            <person name="Lerch A."/>
            <person name="Gates K."/>
            <person name="Steiner S."/>
            <person name="Mohr C."/>
            <person name="Pohlmann R."/>
            <person name="Luedi P."/>
            <person name="Choi S."/>
            <person name="Wing R.A."/>
            <person name="Flavier A."/>
            <person name="Gaffney T.D."/>
            <person name="Philippsen P."/>
        </authorList>
    </citation>
    <scope>NUCLEOTIDE SEQUENCE [LARGE SCALE GENOMIC DNA]</scope>
    <source>
        <strain evidence="3">ATCC 10895 / CBS 109.51 / FGSC 9923 / NRRL Y-1056</strain>
    </source>
</reference>
<dbReference type="GeneID" id="4620517"/>
<reference evidence="3" key="2">
    <citation type="journal article" date="2013" name="G3 (Bethesda)">
        <title>Genomes of Ashbya fungi isolated from insects reveal four mating-type loci, numerous translocations, lack of transposons, and distinct gene duplications.</title>
        <authorList>
            <person name="Dietrich F.S."/>
            <person name="Voegeli S."/>
            <person name="Kuo S."/>
            <person name="Philippsen P."/>
        </authorList>
    </citation>
    <scope>GENOME REANNOTATION</scope>
    <source>
        <strain evidence="3">ATCC 10895 / CBS 109.51 / FGSC 9923 / NRRL Y-1056</strain>
    </source>
</reference>
<feature type="region of interest" description="Disordered" evidence="1">
    <location>
        <begin position="1"/>
        <end position="41"/>
    </location>
</feature>
<sequence>MHGMLHDRAASGEDSRAPLKGGLPELARKTTSISSTSSFSEENALHDQAAATIERAKMLITRLQESPMLTPIDHDKTGNKQQCKHSACSQGKQMCQTPLIPHEVPSNDALPQRQVSYAPDNLSTRRCNEFDRTEPSESRQQTPLELFVPSNDELSKTLELLVSLLSKSQEQIRQLKFKNLVLNSTLKNVDSRSEVELNLSKHMYEHVKCKLNIDKQELKEQIRTRDHKISKYRDTIMEKNKQINRLMRILNKTAQYMPTTPSVKAKSNSGSVNSGITCSDSGSKNGSHMLTTLGILASRVLDEESDSTPVTNIAESDHSNWHDSSPSLLAAAPRALKARSHIEELPKELPLSNIHAHHLNSMPNSTKGLEKVSKVLSSKSNEKPSAQQDMQIILPQPPDVSARDTPEQT</sequence>
<evidence type="ECO:0000313" key="2">
    <source>
        <dbReference type="EMBL" id="AAS52179.1"/>
    </source>
</evidence>
<feature type="compositionally biased region" description="Low complexity" evidence="1">
    <location>
        <begin position="30"/>
        <end position="40"/>
    </location>
</feature>
<dbReference type="Proteomes" id="UP000000591">
    <property type="component" value="Chromosome IV"/>
</dbReference>
<dbReference type="HOGENOM" id="CLU_665606_0_0_1"/>
<organism evidence="2 3">
    <name type="scientific">Eremothecium gossypii (strain ATCC 10895 / CBS 109.51 / FGSC 9923 / NRRL Y-1056)</name>
    <name type="common">Yeast</name>
    <name type="synonym">Ashbya gossypii</name>
    <dbReference type="NCBI Taxonomy" id="284811"/>
    <lineage>
        <taxon>Eukaryota</taxon>
        <taxon>Fungi</taxon>
        <taxon>Dikarya</taxon>
        <taxon>Ascomycota</taxon>
        <taxon>Saccharomycotina</taxon>
        <taxon>Saccharomycetes</taxon>
        <taxon>Saccharomycetales</taxon>
        <taxon>Saccharomycetaceae</taxon>
        <taxon>Eremothecium</taxon>
    </lineage>
</organism>
<dbReference type="FunCoup" id="Q759L7">
    <property type="interactions" value="104"/>
</dbReference>
<dbReference type="KEGG" id="ago:AGOS_ADR259W"/>
<feature type="region of interest" description="Disordered" evidence="1">
    <location>
        <begin position="358"/>
        <end position="409"/>
    </location>
</feature>
<name>Q759L7_EREGS</name>
<dbReference type="OrthoDB" id="3981131at2759"/>
<dbReference type="eggNOG" id="ENOG502S148">
    <property type="taxonomic scope" value="Eukaryota"/>
</dbReference>
<gene>
    <name evidence="2" type="ORF">AGOS_ADR259W</name>
</gene>
<proteinExistence type="predicted"/>